<evidence type="ECO:0000256" key="5">
    <source>
        <dbReference type="ARBA" id="ARBA00023136"/>
    </source>
</evidence>
<dbReference type="AGR" id="Xenbase:XB-GENE-5842250"/>
<reference evidence="9" key="1">
    <citation type="submission" date="2025-08" db="UniProtKB">
        <authorList>
            <consortium name="RefSeq"/>
        </authorList>
    </citation>
    <scope>IDENTIFICATION</scope>
    <source>
        <strain evidence="9">Nigerian</strain>
        <tissue evidence="9">Liver and blood</tissue>
    </source>
</reference>
<keyword evidence="5 6" id="KW-0472">Membrane</keyword>
<dbReference type="CDD" id="cd17446">
    <property type="entry name" value="MFS_SLC22A6_OAT1_like"/>
    <property type="match status" value="1"/>
</dbReference>
<dbReference type="Pfam" id="PF00083">
    <property type="entry name" value="Sugar_tr"/>
    <property type="match status" value="1"/>
</dbReference>
<dbReference type="Gene3D" id="1.20.1250.20">
    <property type="entry name" value="MFS general substrate transporter like domains"/>
    <property type="match status" value="1"/>
</dbReference>
<dbReference type="Xenbase" id="XB-GENE-5842250">
    <property type="gene designation" value="slc22a6"/>
</dbReference>
<name>A0A8J0QQL0_XENTR</name>
<dbReference type="GO" id="GO:0022857">
    <property type="term" value="F:transmembrane transporter activity"/>
    <property type="evidence" value="ECO:0007669"/>
    <property type="project" value="InterPro"/>
</dbReference>
<keyword evidence="8" id="KW-1185">Reference proteome</keyword>
<keyword evidence="4 6" id="KW-1133">Transmembrane helix</keyword>
<dbReference type="InterPro" id="IPR036259">
    <property type="entry name" value="MFS_trans_sf"/>
</dbReference>
<dbReference type="GeneID" id="100487511"/>
<proteinExistence type="inferred from homology"/>
<feature type="transmembrane region" description="Helical" evidence="6">
    <location>
        <begin position="366"/>
        <end position="387"/>
    </location>
</feature>
<organism evidence="8 9">
    <name type="scientific">Xenopus tropicalis</name>
    <name type="common">Western clawed frog</name>
    <name type="synonym">Silurana tropicalis</name>
    <dbReference type="NCBI Taxonomy" id="8364"/>
    <lineage>
        <taxon>Eukaryota</taxon>
        <taxon>Metazoa</taxon>
        <taxon>Chordata</taxon>
        <taxon>Craniata</taxon>
        <taxon>Vertebrata</taxon>
        <taxon>Euteleostomi</taxon>
        <taxon>Amphibia</taxon>
        <taxon>Batrachia</taxon>
        <taxon>Anura</taxon>
        <taxon>Pipoidea</taxon>
        <taxon>Pipidae</taxon>
        <taxon>Xenopodinae</taxon>
        <taxon>Xenopus</taxon>
        <taxon>Silurana</taxon>
    </lineage>
</organism>
<protein>
    <submittedName>
        <fullName evidence="9">Solute carrier family 22 member 6-B</fullName>
    </submittedName>
</protein>
<evidence type="ECO:0000313" key="10">
    <source>
        <dbReference type="Xenbase" id="XB-GENE-5842250"/>
    </source>
</evidence>
<dbReference type="PROSITE" id="PS50850">
    <property type="entry name" value="MFS"/>
    <property type="match status" value="1"/>
</dbReference>
<dbReference type="InterPro" id="IPR020846">
    <property type="entry name" value="MFS_dom"/>
</dbReference>
<evidence type="ECO:0000256" key="4">
    <source>
        <dbReference type="ARBA" id="ARBA00022989"/>
    </source>
</evidence>
<dbReference type="AlphaFoldDB" id="A0A8J0QQL0"/>
<dbReference type="NCBIfam" id="TIGR00898">
    <property type="entry name" value="2A0119"/>
    <property type="match status" value="1"/>
</dbReference>
<dbReference type="GO" id="GO:0012505">
    <property type="term" value="C:endomembrane system"/>
    <property type="evidence" value="ECO:0007669"/>
    <property type="project" value="UniProtKB-SubCell"/>
</dbReference>
<feature type="transmembrane region" description="Helical" evidence="6">
    <location>
        <begin position="227"/>
        <end position="246"/>
    </location>
</feature>
<dbReference type="PANTHER" id="PTHR24064">
    <property type="entry name" value="SOLUTE CARRIER FAMILY 22 MEMBER"/>
    <property type="match status" value="1"/>
</dbReference>
<dbReference type="InterPro" id="IPR004749">
    <property type="entry name" value="Orgcat_transp/SVOP"/>
</dbReference>
<dbReference type="FunFam" id="1.20.1250.20:FF:000023">
    <property type="entry name" value="Solute carrier family 22 member 6"/>
    <property type="match status" value="1"/>
</dbReference>
<feature type="transmembrane region" description="Helical" evidence="6">
    <location>
        <begin position="484"/>
        <end position="507"/>
    </location>
</feature>
<feature type="transmembrane region" description="Helical" evidence="6">
    <location>
        <begin position="399"/>
        <end position="416"/>
    </location>
</feature>
<evidence type="ECO:0000313" key="8">
    <source>
        <dbReference type="Proteomes" id="UP000008143"/>
    </source>
</evidence>
<dbReference type="KEGG" id="xtr:100487511"/>
<dbReference type="InterPro" id="IPR005828">
    <property type="entry name" value="MFS_sugar_transport-like"/>
</dbReference>
<feature type="transmembrane region" description="Helical" evidence="6">
    <location>
        <begin position="141"/>
        <end position="158"/>
    </location>
</feature>
<keyword evidence="3 6" id="KW-0812">Transmembrane</keyword>
<dbReference type="GO" id="GO:0016020">
    <property type="term" value="C:membrane"/>
    <property type="evidence" value="ECO:0007669"/>
    <property type="project" value="InterPro"/>
</dbReference>
<dbReference type="OMA" id="WHCTGAS"/>
<feature type="transmembrane region" description="Helical" evidence="6">
    <location>
        <begin position="252"/>
        <end position="270"/>
    </location>
</feature>
<feature type="transmembrane region" description="Helical" evidence="6">
    <location>
        <begin position="187"/>
        <end position="206"/>
    </location>
</feature>
<comment type="subcellular location">
    <subcellularLocation>
        <location evidence="1">Endomembrane system</location>
        <topology evidence="1">Multi-pass membrane protein</topology>
    </subcellularLocation>
</comment>
<dbReference type="Proteomes" id="UP000008143">
    <property type="component" value="Chromosome 4"/>
</dbReference>
<evidence type="ECO:0000256" key="6">
    <source>
        <dbReference type="SAM" id="Phobius"/>
    </source>
</evidence>
<dbReference type="RefSeq" id="XP_002937540.1">
    <property type="nucleotide sequence ID" value="XM_002937494.3"/>
</dbReference>
<sequence>MAFQEILESIGGMGRYQVIHVVLLSLPVFMLASHNLMQNFTAAIPRHRCQINGSFEETNFTGPWLRALVPMKPTGEFSKCLRYTTPQYHLLMDNFTQNVDELETETCVDGWVYDHSEFASTIITQWDLVCNHRRMRQVAQSIYMAGVLVGSVVFGGLSDKFGRRPLNIWSNLQMSVTGICAAFSPNYIWYCIFRFLTGTALSGIVLNSYSLIVEWIPTGNRAFTSTATGYCYTMGQLVLVGLAFMIRDWHWLQLAASLPFFFYFLYSWWIPESGRWLVLSGKPEVACKALKKVAKINGKKEAGEKLTVEVLKSSMQREISASKHSTYSVLDLVRTPVVRRISFCISCTWFSTSFAYYGLALDLQSFGVSIYIIQIIFGTVDIPAKFFSYFVMTYIGRRVLQALTLILAGIAILVNICVPQDYQTVRTSMAVFGKGCLAASFNCLFLYTGELYPTVIRQSGMGLGTMMARLGGIIAPLAQMTGDIYHSLPLIIFGCLPILSGIAGCFLPETLGVPLPETIEDVESSDKKQKNVELSAKMPLKETELANWKTEV</sequence>
<feature type="transmembrane region" description="Helical" evidence="6">
    <location>
        <begin position="341"/>
        <end position="360"/>
    </location>
</feature>
<evidence type="ECO:0000256" key="1">
    <source>
        <dbReference type="ARBA" id="ARBA00004127"/>
    </source>
</evidence>
<dbReference type="SUPFAM" id="SSF103473">
    <property type="entry name" value="MFS general substrate transporter"/>
    <property type="match status" value="1"/>
</dbReference>
<evidence type="ECO:0000313" key="9">
    <source>
        <dbReference type="RefSeq" id="XP_002937540.1"/>
    </source>
</evidence>
<feature type="transmembrane region" description="Helical" evidence="6">
    <location>
        <begin position="18"/>
        <end position="37"/>
    </location>
</feature>
<evidence type="ECO:0000256" key="3">
    <source>
        <dbReference type="ARBA" id="ARBA00022692"/>
    </source>
</evidence>
<evidence type="ECO:0000256" key="2">
    <source>
        <dbReference type="ARBA" id="ARBA00009203"/>
    </source>
</evidence>
<dbReference type="CTD" id="9356"/>
<evidence type="ECO:0000259" key="7">
    <source>
        <dbReference type="PROSITE" id="PS50850"/>
    </source>
</evidence>
<feature type="transmembrane region" description="Helical" evidence="6">
    <location>
        <begin position="428"/>
        <end position="448"/>
    </location>
</feature>
<dbReference type="OrthoDB" id="2544694at2759"/>
<gene>
    <name evidence="9 10" type="primary">slc22a6</name>
</gene>
<comment type="similarity">
    <text evidence="2">Belongs to the major facilitator (TC 2.A.1) superfamily. Organic cation transporter (TC 2.A.1.19) family.</text>
</comment>
<accession>A0A8J0QQL0</accession>
<feature type="domain" description="Major facilitator superfamily (MFS) profile" evidence="7">
    <location>
        <begin position="86"/>
        <end position="512"/>
    </location>
</feature>